<protein>
    <submittedName>
        <fullName evidence="2">Uncharacterized protein</fullName>
    </submittedName>
</protein>
<gene>
    <name evidence="2" type="ORF">EIY87_18080</name>
</gene>
<evidence type="ECO:0000313" key="2">
    <source>
        <dbReference type="EMBL" id="RSD20119.1"/>
    </source>
</evidence>
<proteinExistence type="predicted"/>
<keyword evidence="1" id="KW-0472">Membrane</keyword>
<comment type="caution">
    <text evidence="2">The sequence shown here is derived from an EMBL/GenBank/DDBJ whole genome shotgun (WGS) entry which is preliminary data.</text>
</comment>
<organism evidence="2 3">
    <name type="scientific">Amycolatopsis eburnea</name>
    <dbReference type="NCBI Taxonomy" id="2267691"/>
    <lineage>
        <taxon>Bacteria</taxon>
        <taxon>Bacillati</taxon>
        <taxon>Actinomycetota</taxon>
        <taxon>Actinomycetes</taxon>
        <taxon>Pseudonocardiales</taxon>
        <taxon>Pseudonocardiaceae</taxon>
        <taxon>Amycolatopsis</taxon>
    </lineage>
</organism>
<dbReference type="Proteomes" id="UP000267081">
    <property type="component" value="Unassembled WGS sequence"/>
</dbReference>
<dbReference type="EMBL" id="RSEC01000036">
    <property type="protein sequence ID" value="RSD20119.1"/>
    <property type="molecule type" value="Genomic_DNA"/>
</dbReference>
<evidence type="ECO:0000256" key="1">
    <source>
        <dbReference type="SAM" id="Phobius"/>
    </source>
</evidence>
<accession>A0A427TCN7</accession>
<feature type="transmembrane region" description="Helical" evidence="1">
    <location>
        <begin position="21"/>
        <end position="39"/>
    </location>
</feature>
<dbReference type="AlphaFoldDB" id="A0A427TCN7"/>
<reference evidence="2 3" key="1">
    <citation type="submission" date="2018-12" db="EMBL/GenBank/DDBJ databases">
        <title>Amycolatopsis eburnea sp. nov. actinomycete associate with arbuscular mycorrhiza fungal spore.</title>
        <authorList>
            <person name="Lumyong S."/>
            <person name="Chaiya L."/>
        </authorList>
    </citation>
    <scope>NUCLEOTIDE SEQUENCE [LARGE SCALE GENOMIC DNA]</scope>
    <source>
        <strain evidence="2 3">GLM-1</strain>
    </source>
</reference>
<keyword evidence="1" id="KW-1133">Transmembrane helix</keyword>
<keyword evidence="3" id="KW-1185">Reference proteome</keyword>
<evidence type="ECO:0000313" key="3">
    <source>
        <dbReference type="Proteomes" id="UP000267081"/>
    </source>
</evidence>
<name>A0A427TCN7_9PSEU</name>
<keyword evidence="1" id="KW-0812">Transmembrane</keyword>
<dbReference type="RefSeq" id="WP_125309403.1">
    <property type="nucleotide sequence ID" value="NZ_RSEC01000036.1"/>
</dbReference>
<sequence>MTRKQQGFPVLKTGSGFGRKVAGTVLVVAVLVFVVSSPLEAAGHVRHVVHSLTTFFRSF</sequence>